<dbReference type="PROSITE" id="PS00745">
    <property type="entry name" value="RF_PROK_I"/>
    <property type="match status" value="1"/>
</dbReference>
<keyword evidence="4" id="KW-0648">Protein biosynthesis</keyword>
<dbReference type="Gene3D" id="3.30.70.1660">
    <property type="match status" value="1"/>
</dbReference>
<feature type="domain" description="Prokaryotic-type class I peptide chain release factors" evidence="5">
    <location>
        <begin position="199"/>
        <end position="215"/>
    </location>
</feature>
<dbReference type="AlphaFoldDB" id="A0A0G1IDL9"/>
<dbReference type="PATRIC" id="fig|1618652.3.peg.772"/>
<evidence type="ECO:0000313" key="7">
    <source>
        <dbReference type="Proteomes" id="UP000033977"/>
    </source>
</evidence>
<dbReference type="InterPro" id="IPR050057">
    <property type="entry name" value="Prokaryotic/Mito_RF"/>
</dbReference>
<dbReference type="Pfam" id="PF00472">
    <property type="entry name" value="RF-1"/>
    <property type="match status" value="1"/>
</dbReference>
<evidence type="ECO:0000313" key="6">
    <source>
        <dbReference type="EMBL" id="KKT56913.1"/>
    </source>
</evidence>
<comment type="similarity">
    <text evidence="2">Belongs to the prokaryotic/mitochondrial release factor family.</text>
</comment>
<dbReference type="FunFam" id="3.30.70.1660:FF:000002">
    <property type="entry name" value="Peptide chain release factor 1"/>
    <property type="match status" value="1"/>
</dbReference>
<gene>
    <name evidence="6" type="ORF">UW49_C0011G0021</name>
</gene>
<proteinExistence type="inferred from homology"/>
<dbReference type="Proteomes" id="UP000033977">
    <property type="component" value="Unassembled WGS sequence"/>
</dbReference>
<evidence type="ECO:0000256" key="3">
    <source>
        <dbReference type="ARBA" id="ARBA00022481"/>
    </source>
</evidence>
<keyword evidence="3" id="KW-0488">Methylation</keyword>
<comment type="function">
    <text evidence="1">Peptide chain release factor 1 directs the termination of translation in response to the peptide chain termination codons UAG and UAA.</text>
</comment>
<dbReference type="Pfam" id="PF03462">
    <property type="entry name" value="PCRF"/>
    <property type="match status" value="1"/>
</dbReference>
<dbReference type="PANTHER" id="PTHR43804:SF8">
    <property type="entry name" value="PEPTIDE CHAIN RELEASE FACTOR APG3, CHLOROPLASTIC"/>
    <property type="match status" value="1"/>
</dbReference>
<dbReference type="InterPro" id="IPR045853">
    <property type="entry name" value="Pep_chain_release_fac_I_sf"/>
</dbReference>
<reference evidence="6 7" key="1">
    <citation type="journal article" date="2015" name="Nature">
        <title>rRNA introns, odd ribosomes, and small enigmatic genomes across a large radiation of phyla.</title>
        <authorList>
            <person name="Brown C.T."/>
            <person name="Hug L.A."/>
            <person name="Thomas B.C."/>
            <person name="Sharon I."/>
            <person name="Castelle C.J."/>
            <person name="Singh A."/>
            <person name="Wilkins M.J."/>
            <person name="Williams K.H."/>
            <person name="Banfield J.F."/>
        </authorList>
    </citation>
    <scope>NUCLEOTIDE SEQUENCE [LARGE SCALE GENOMIC DNA]</scope>
</reference>
<dbReference type="FunFam" id="3.30.160.20:FF:000004">
    <property type="entry name" value="Peptide chain release factor 1"/>
    <property type="match status" value="1"/>
</dbReference>
<evidence type="ECO:0000256" key="4">
    <source>
        <dbReference type="ARBA" id="ARBA00022917"/>
    </source>
</evidence>
<comment type="caution">
    <text evidence="6">The sequence shown here is derived from an EMBL/GenBank/DDBJ whole genome shotgun (WGS) entry which is preliminary data.</text>
</comment>
<name>A0A0G1IDL9_9BACT</name>
<dbReference type="PANTHER" id="PTHR43804">
    <property type="entry name" value="LD18447P"/>
    <property type="match status" value="1"/>
</dbReference>
<protein>
    <submittedName>
        <fullName evidence="6">Peptide chain release factor 1</fullName>
    </submittedName>
</protein>
<dbReference type="GO" id="GO:0005737">
    <property type="term" value="C:cytoplasm"/>
    <property type="evidence" value="ECO:0007669"/>
    <property type="project" value="UniProtKB-ARBA"/>
</dbReference>
<dbReference type="Gene3D" id="3.30.160.20">
    <property type="match status" value="1"/>
</dbReference>
<dbReference type="EMBL" id="LCIN01000011">
    <property type="protein sequence ID" value="KKT56913.1"/>
    <property type="molecule type" value="Genomic_DNA"/>
</dbReference>
<accession>A0A0G1IDL9</accession>
<dbReference type="SUPFAM" id="SSF75620">
    <property type="entry name" value="Release factor"/>
    <property type="match status" value="1"/>
</dbReference>
<sequence length="317" mass="35776">MNQDIQKKLGEALKEYDVLEMGVAESFKWPREKIARFGELSKLKVMADEYEKADNGRKKDIEEKLKTILTPPAGGKDAERNKAILEIRAGAGGDEAALFATDLFRMYQAYSAKKNWAFMTLDESKNDLGGYKEIVAELRGKNVYDALKYESGVHRIQRVPATEKSGRIHTSTASVAILPFAEAKEIEIKEADLEVSFSRAGGPGGQNVNKVETAVRVLHKPTGIVISSRTERSQLANRERALEILRAKLLDEKIRKEEAAVSKERKEQIGTADRSEKIRTYNFLQDRVTDHRLNKSWHNIQNIISGNLDQIIESFKK</sequence>
<organism evidence="6 7">
    <name type="scientific">Candidatus Giovannonibacteria bacterium GW2011_GWB1_44_23</name>
    <dbReference type="NCBI Taxonomy" id="1618652"/>
    <lineage>
        <taxon>Bacteria</taxon>
        <taxon>Candidatus Giovannoniibacteriota</taxon>
    </lineage>
</organism>
<evidence type="ECO:0000259" key="5">
    <source>
        <dbReference type="PROSITE" id="PS00745"/>
    </source>
</evidence>
<evidence type="ECO:0000256" key="1">
    <source>
        <dbReference type="ARBA" id="ARBA00002986"/>
    </source>
</evidence>
<dbReference type="GO" id="GO:0003747">
    <property type="term" value="F:translation release factor activity"/>
    <property type="evidence" value="ECO:0007669"/>
    <property type="project" value="InterPro"/>
</dbReference>
<evidence type="ECO:0000256" key="2">
    <source>
        <dbReference type="ARBA" id="ARBA00010835"/>
    </source>
</evidence>
<dbReference type="InterPro" id="IPR000352">
    <property type="entry name" value="Pep_chain_release_fac_I"/>
</dbReference>
<dbReference type="InterPro" id="IPR005139">
    <property type="entry name" value="PCRF"/>
</dbReference>
<dbReference type="SMART" id="SM00937">
    <property type="entry name" value="PCRF"/>
    <property type="match status" value="1"/>
</dbReference>